<name>A0ABX8R341_9ACTN</name>
<feature type="compositionally biased region" description="Low complexity" evidence="1">
    <location>
        <begin position="216"/>
        <end position="245"/>
    </location>
</feature>
<feature type="region of interest" description="Disordered" evidence="1">
    <location>
        <begin position="211"/>
        <end position="275"/>
    </location>
</feature>
<protein>
    <submittedName>
        <fullName evidence="2">Uncharacterized protein</fullName>
    </submittedName>
</protein>
<reference evidence="2" key="1">
    <citation type="submission" date="2020-07" db="EMBL/GenBank/DDBJ databases">
        <authorList>
            <person name="Tarantini F.S."/>
            <person name="Hong K.W."/>
            <person name="Chan K.G."/>
        </authorList>
    </citation>
    <scope>NUCLEOTIDE SEQUENCE</scope>
    <source>
        <strain evidence="2">32-07</strain>
    </source>
</reference>
<proteinExistence type="predicted"/>
<dbReference type="InterPro" id="IPR029787">
    <property type="entry name" value="Nucleotide_cyclase"/>
</dbReference>
<dbReference type="RefSeq" id="WP_231329112.1">
    <property type="nucleotide sequence ID" value="NZ_CP059572.1"/>
</dbReference>
<evidence type="ECO:0000313" key="3">
    <source>
        <dbReference type="Proteomes" id="UP001049518"/>
    </source>
</evidence>
<dbReference type="EMBL" id="CP059572">
    <property type="protein sequence ID" value="QXJ23423.1"/>
    <property type="molecule type" value="Genomic_DNA"/>
</dbReference>
<evidence type="ECO:0000256" key="1">
    <source>
        <dbReference type="SAM" id="MobiDB-lite"/>
    </source>
</evidence>
<organism evidence="2 3">
    <name type="scientific">Actinomadura graeca</name>
    <dbReference type="NCBI Taxonomy" id="2750812"/>
    <lineage>
        <taxon>Bacteria</taxon>
        <taxon>Bacillati</taxon>
        <taxon>Actinomycetota</taxon>
        <taxon>Actinomycetes</taxon>
        <taxon>Streptosporangiales</taxon>
        <taxon>Thermomonosporaceae</taxon>
        <taxon>Actinomadura</taxon>
    </lineage>
</organism>
<dbReference type="Proteomes" id="UP001049518">
    <property type="component" value="Chromosome"/>
</dbReference>
<evidence type="ECO:0000313" key="2">
    <source>
        <dbReference type="EMBL" id="QXJ23423.1"/>
    </source>
</evidence>
<keyword evidence="3" id="KW-1185">Reference proteome</keyword>
<dbReference type="Gene3D" id="3.30.70.1230">
    <property type="entry name" value="Nucleotide cyclase"/>
    <property type="match status" value="1"/>
</dbReference>
<gene>
    <name evidence="2" type="ORF">AGRA3207_004571</name>
</gene>
<sequence>MTAAIKLINRFIFTVDVRRYTTRDARRQIDIQAAVGLLSDQAAVQAGLDPGLWFKQTTGDGFIAVTEGDVDSVRLVGRYPDELNRALTLYNLDRVAEARIDLRLAIHHGTIVRQDGKDDTGEAFNEVSRLLNATSLRTALERAAPAHLAAIVSEPVHSSIVRSTFDGLSAASFAEVQAEVADKDYRRTAYLYVPGLSGVALGALLGGGDGPGPGAAGRPSAAPSGPSAPSAPSGPSSDASGPSVDMPGPRVRNSTRIKGNGNRVVNAGGDATGSA</sequence>
<accession>A0ABX8R341</accession>